<name>A0ABT9Y3I6_9FIRM</name>
<dbReference type="PROSITE" id="PS01097">
    <property type="entry name" value="HUPF_HYPC"/>
    <property type="match status" value="1"/>
</dbReference>
<comment type="caution">
    <text evidence="2">The sequence shown here is derived from an EMBL/GenBank/DDBJ whole genome shotgun (WGS) entry which is preliminary data.</text>
</comment>
<organism evidence="2 3">
    <name type="scientific">Pectinatus haikarae</name>
    <dbReference type="NCBI Taxonomy" id="349096"/>
    <lineage>
        <taxon>Bacteria</taxon>
        <taxon>Bacillati</taxon>
        <taxon>Bacillota</taxon>
        <taxon>Negativicutes</taxon>
        <taxon>Selenomonadales</taxon>
        <taxon>Selenomonadaceae</taxon>
        <taxon>Pectinatus</taxon>
    </lineage>
</organism>
<dbReference type="Pfam" id="PF01455">
    <property type="entry name" value="HupF_HypC"/>
    <property type="match status" value="1"/>
</dbReference>
<accession>A0ABT9Y3I6</accession>
<proteinExistence type="inferred from homology"/>
<dbReference type="PANTHER" id="PTHR35177:SF2">
    <property type="entry name" value="HYDROGENASE MATURATION FACTOR HYBG"/>
    <property type="match status" value="1"/>
</dbReference>
<dbReference type="InterPro" id="IPR001109">
    <property type="entry name" value="Hydrogenase_HupF/HypC"/>
</dbReference>
<evidence type="ECO:0000256" key="1">
    <source>
        <dbReference type="ARBA" id="ARBA00006018"/>
    </source>
</evidence>
<dbReference type="Gene3D" id="2.30.30.140">
    <property type="match status" value="1"/>
</dbReference>
<dbReference type="PANTHER" id="PTHR35177">
    <property type="entry name" value="HYDROGENASE MATURATION FACTOR HYBG"/>
    <property type="match status" value="1"/>
</dbReference>
<dbReference type="RefSeq" id="WP_196605875.1">
    <property type="nucleotide sequence ID" value="NZ_CP116940.1"/>
</dbReference>
<sequence length="74" mass="8164">MCLAVPAKIIEKNDMMATVDVEGIQRKISLMLLPDAKKGDFVLMHAGFAIQTIDEQEANYTAQLLKEVAQNDNA</sequence>
<dbReference type="NCBIfam" id="TIGR00074">
    <property type="entry name" value="hypC_hupF"/>
    <property type="match status" value="1"/>
</dbReference>
<gene>
    <name evidence="2" type="ORF">J2S01_000070</name>
</gene>
<dbReference type="Proteomes" id="UP001239167">
    <property type="component" value="Unassembled WGS sequence"/>
</dbReference>
<evidence type="ECO:0000313" key="2">
    <source>
        <dbReference type="EMBL" id="MDQ0202385.1"/>
    </source>
</evidence>
<dbReference type="PRINTS" id="PR00445">
    <property type="entry name" value="HUPFHYPC"/>
</dbReference>
<reference evidence="2 3" key="1">
    <citation type="submission" date="2023-07" db="EMBL/GenBank/DDBJ databases">
        <title>Genomic Encyclopedia of Type Strains, Phase IV (KMG-IV): sequencing the most valuable type-strain genomes for metagenomic binning, comparative biology and taxonomic classification.</title>
        <authorList>
            <person name="Goeker M."/>
        </authorList>
    </citation>
    <scope>NUCLEOTIDE SEQUENCE [LARGE SCALE GENOMIC DNA]</scope>
    <source>
        <strain evidence="2 3">DSM 16980</strain>
    </source>
</reference>
<dbReference type="EMBL" id="JAUSUE010000001">
    <property type="protein sequence ID" value="MDQ0202385.1"/>
    <property type="molecule type" value="Genomic_DNA"/>
</dbReference>
<protein>
    <submittedName>
        <fullName evidence="2">Hydrogenase expression/formation protein HypC</fullName>
    </submittedName>
</protein>
<comment type="similarity">
    <text evidence="1">Belongs to the HupF/HypC family.</text>
</comment>
<evidence type="ECO:0000313" key="3">
    <source>
        <dbReference type="Proteomes" id="UP001239167"/>
    </source>
</evidence>
<dbReference type="SUPFAM" id="SSF159127">
    <property type="entry name" value="HupF/HypC-like"/>
    <property type="match status" value="1"/>
</dbReference>
<keyword evidence="3" id="KW-1185">Reference proteome</keyword>
<dbReference type="InterPro" id="IPR019812">
    <property type="entry name" value="Hydgase_assmbl_chp_CS"/>
</dbReference>